<protein>
    <submittedName>
        <fullName evidence="1">Uncharacterized protein</fullName>
    </submittedName>
</protein>
<proteinExistence type="predicted"/>
<organism evidence="1 2">
    <name type="scientific">Halapricum desulfuricans</name>
    <dbReference type="NCBI Taxonomy" id="2841257"/>
    <lineage>
        <taxon>Archaea</taxon>
        <taxon>Methanobacteriati</taxon>
        <taxon>Methanobacteriota</taxon>
        <taxon>Stenosarchaea group</taxon>
        <taxon>Halobacteria</taxon>
        <taxon>Halobacteriales</taxon>
        <taxon>Haloarculaceae</taxon>
        <taxon>Halapricum</taxon>
    </lineage>
</organism>
<dbReference type="EMBL" id="CP064791">
    <property type="protein sequence ID" value="QSG13732.1"/>
    <property type="molecule type" value="Genomic_DNA"/>
</dbReference>
<reference evidence="1 2" key="1">
    <citation type="submission" date="2020-11" db="EMBL/GenBank/DDBJ databases">
        <title>Carbohydrate-dependent, anaerobic sulfur respiration: A novel catabolism in halophilic archaea.</title>
        <authorList>
            <person name="Sorokin D.Y."/>
            <person name="Messina E."/>
            <person name="Smedile F."/>
            <person name="La Cono V."/>
            <person name="Hallsworth J.E."/>
            <person name="Yakimov M.M."/>
        </authorList>
    </citation>
    <scope>NUCLEOTIDE SEQUENCE [LARGE SCALE GENOMIC DNA]</scope>
    <source>
        <strain evidence="1 2">HSR-Est</strain>
    </source>
</reference>
<dbReference type="Proteomes" id="UP000663292">
    <property type="component" value="Chromosome"/>
</dbReference>
<evidence type="ECO:0000313" key="2">
    <source>
        <dbReference type="Proteomes" id="UP000663292"/>
    </source>
</evidence>
<evidence type="ECO:0000313" key="1">
    <source>
        <dbReference type="EMBL" id="QSG13732.1"/>
    </source>
</evidence>
<dbReference type="AlphaFoldDB" id="A0A897NLV0"/>
<accession>A0A897NLV0</accession>
<sequence>MKLRAYHEKHPEDIENAVNEFFSTENPELTQPTIDNLLDLDIPSGYDDTDPTLDDIEDEFNGWWNLDRMASRKAEIVSLILMSLTYDIDDPEYQDEFKEVLDHPETLEEMVVDDLRKRTEQVM</sequence>
<gene>
    <name evidence="1" type="ORF">HSEST_0176</name>
</gene>
<keyword evidence="2" id="KW-1185">Reference proteome</keyword>
<name>A0A897NLV0_9EURY</name>